<evidence type="ECO:0000313" key="2">
    <source>
        <dbReference type="EMBL" id="TVU31658.1"/>
    </source>
</evidence>
<comment type="caution">
    <text evidence="2">The sequence shown here is derived from an EMBL/GenBank/DDBJ whole genome shotgun (WGS) entry which is preliminary data.</text>
</comment>
<protein>
    <submittedName>
        <fullName evidence="2">Uncharacterized protein</fullName>
    </submittedName>
</protein>
<dbReference type="Gramene" id="TVU31658">
    <property type="protein sequence ID" value="TVU31658"/>
    <property type="gene ID" value="EJB05_23354"/>
</dbReference>
<reference evidence="2 3" key="1">
    <citation type="journal article" date="2019" name="Sci. Rep.">
        <title>A high-quality genome of Eragrostis curvula grass provides insights into Poaceae evolution and supports new strategies to enhance forage quality.</title>
        <authorList>
            <person name="Carballo J."/>
            <person name="Santos B.A.C.M."/>
            <person name="Zappacosta D."/>
            <person name="Garbus I."/>
            <person name="Selva J.P."/>
            <person name="Gallo C.A."/>
            <person name="Diaz A."/>
            <person name="Albertini E."/>
            <person name="Caccamo M."/>
            <person name="Echenique V."/>
        </authorList>
    </citation>
    <scope>NUCLEOTIDE SEQUENCE [LARGE SCALE GENOMIC DNA]</scope>
    <source>
        <strain evidence="3">cv. Victoria</strain>
        <tissue evidence="2">Leaf</tissue>
    </source>
</reference>
<evidence type="ECO:0000256" key="1">
    <source>
        <dbReference type="SAM" id="MobiDB-lite"/>
    </source>
</evidence>
<feature type="region of interest" description="Disordered" evidence="1">
    <location>
        <begin position="21"/>
        <end position="47"/>
    </location>
</feature>
<dbReference type="EMBL" id="RWGY01000011">
    <property type="protein sequence ID" value="TVU31658.1"/>
    <property type="molecule type" value="Genomic_DNA"/>
</dbReference>
<sequence length="76" mass="8523">MRPDKGCCGTLATATSVFHPRRRGCPDDAGAGEEKGRWRRTRGRNGIPPALRARLLRRRAKGRADDELHLERSETV</sequence>
<dbReference type="Proteomes" id="UP000324897">
    <property type="component" value="Chromosome 1"/>
</dbReference>
<feature type="non-terminal residue" evidence="2">
    <location>
        <position position="76"/>
    </location>
</feature>
<feature type="region of interest" description="Disordered" evidence="1">
    <location>
        <begin position="57"/>
        <end position="76"/>
    </location>
</feature>
<dbReference type="AlphaFoldDB" id="A0A5J9V7U9"/>
<name>A0A5J9V7U9_9POAL</name>
<organism evidence="2 3">
    <name type="scientific">Eragrostis curvula</name>
    <name type="common">weeping love grass</name>
    <dbReference type="NCBI Taxonomy" id="38414"/>
    <lineage>
        <taxon>Eukaryota</taxon>
        <taxon>Viridiplantae</taxon>
        <taxon>Streptophyta</taxon>
        <taxon>Embryophyta</taxon>
        <taxon>Tracheophyta</taxon>
        <taxon>Spermatophyta</taxon>
        <taxon>Magnoliopsida</taxon>
        <taxon>Liliopsida</taxon>
        <taxon>Poales</taxon>
        <taxon>Poaceae</taxon>
        <taxon>PACMAD clade</taxon>
        <taxon>Chloridoideae</taxon>
        <taxon>Eragrostideae</taxon>
        <taxon>Eragrostidinae</taxon>
        <taxon>Eragrostis</taxon>
    </lineage>
</organism>
<proteinExistence type="predicted"/>
<feature type="compositionally biased region" description="Basic and acidic residues" evidence="1">
    <location>
        <begin position="62"/>
        <end position="76"/>
    </location>
</feature>
<accession>A0A5J9V7U9</accession>
<gene>
    <name evidence="2" type="ORF">EJB05_23354</name>
</gene>
<evidence type="ECO:0000313" key="3">
    <source>
        <dbReference type="Proteomes" id="UP000324897"/>
    </source>
</evidence>
<keyword evidence="3" id="KW-1185">Reference proteome</keyword>